<dbReference type="PANTHER" id="PTHR35841:SF1">
    <property type="entry name" value="PHOSPHONATES-BINDING PERIPLASMIC PROTEIN"/>
    <property type="match status" value="1"/>
</dbReference>
<dbReference type="SUPFAM" id="SSF53850">
    <property type="entry name" value="Periplasmic binding protein-like II"/>
    <property type="match status" value="1"/>
</dbReference>
<proteinExistence type="inferred from homology"/>
<dbReference type="NCBIfam" id="TIGR01098">
    <property type="entry name" value="3A0109s03R"/>
    <property type="match status" value="1"/>
</dbReference>
<dbReference type="RefSeq" id="WP_112862811.1">
    <property type="nucleotide sequence ID" value="NZ_UAQP01000014.1"/>
</dbReference>
<evidence type="ECO:0000313" key="4">
    <source>
        <dbReference type="Proteomes" id="UP000251186"/>
    </source>
</evidence>
<evidence type="ECO:0000256" key="1">
    <source>
        <dbReference type="ARBA" id="ARBA00007162"/>
    </source>
</evidence>
<keyword evidence="2" id="KW-0732">Signal</keyword>
<dbReference type="GO" id="GO:0055085">
    <property type="term" value="P:transmembrane transport"/>
    <property type="evidence" value="ECO:0007669"/>
    <property type="project" value="InterPro"/>
</dbReference>
<dbReference type="InterPro" id="IPR005770">
    <property type="entry name" value="PhnD"/>
</dbReference>
<dbReference type="EMBL" id="UAQP01000014">
    <property type="protein sequence ID" value="SPU54669.1"/>
    <property type="molecule type" value="Genomic_DNA"/>
</dbReference>
<dbReference type="Pfam" id="PF12974">
    <property type="entry name" value="Phosphonate-bd"/>
    <property type="match status" value="1"/>
</dbReference>
<dbReference type="PROSITE" id="PS51257">
    <property type="entry name" value="PROKAR_LIPOPROTEIN"/>
    <property type="match status" value="1"/>
</dbReference>
<comment type="similarity">
    <text evidence="1">Belongs to the phosphate/phosphite/phosphonate binding protein family.</text>
</comment>
<dbReference type="Gene3D" id="3.40.190.10">
    <property type="entry name" value="Periplasmic binding protein-like II"/>
    <property type="match status" value="2"/>
</dbReference>
<dbReference type="Proteomes" id="UP000251186">
    <property type="component" value="Unassembled WGS sequence"/>
</dbReference>
<name>A0A2X1BF04_BREVE</name>
<dbReference type="PANTHER" id="PTHR35841">
    <property type="entry name" value="PHOSPHONATES-BINDING PERIPLASMIC PROTEIN"/>
    <property type="match status" value="1"/>
</dbReference>
<sequence length="342" mass="36584">MSLSRISPAPKAFGRLFAAAGAAVMILGLAACGGGEDKKAAGGAPSEITFSILSAEGQASAGPLWQPLLDDMSKAIGVPVKPYFGSNYTVLVEAMRGNHTQVGWFSAKPEVEAIDRAKAEVIARTVNREGLDSYQSTLIVKKGSGITLDQVMACGKKYNFGIGDAQSTSGTLAPLTFLFNPRGVVPSQCFKTVRSANHQANAFGVATGVIDVATSNSVNTIFMRKENPQLAGQIEEIWTSPPIPESGIVVREDLDPALKEKIRSFFLTYGQGEGAEAERQRKILADLEYSRFTAADDSYLDPIREMIADQKLGEARAKGDTAAAAAAERELQRLRSLREVRP</sequence>
<dbReference type="GO" id="GO:0043190">
    <property type="term" value="C:ATP-binding cassette (ABC) transporter complex"/>
    <property type="evidence" value="ECO:0007669"/>
    <property type="project" value="InterPro"/>
</dbReference>
<protein>
    <submittedName>
        <fullName evidence="3">Phosphate-import protein phnD</fullName>
    </submittedName>
</protein>
<accession>A0A2X1BF04</accession>
<reference evidence="3 4" key="1">
    <citation type="submission" date="2018-06" db="EMBL/GenBank/DDBJ databases">
        <authorList>
            <consortium name="Pathogen Informatics"/>
            <person name="Doyle S."/>
        </authorList>
    </citation>
    <scope>NUCLEOTIDE SEQUENCE [LARGE SCALE GENOMIC DNA]</scope>
    <source>
        <strain evidence="3 4">NCTC11166</strain>
    </source>
</reference>
<evidence type="ECO:0000313" key="3">
    <source>
        <dbReference type="EMBL" id="SPU54669.1"/>
    </source>
</evidence>
<organism evidence="3 4">
    <name type="scientific">Brevundimonas vesicularis</name>
    <name type="common">Pseudomonas vesicularis</name>
    <dbReference type="NCBI Taxonomy" id="41276"/>
    <lineage>
        <taxon>Bacteria</taxon>
        <taxon>Pseudomonadati</taxon>
        <taxon>Pseudomonadota</taxon>
        <taxon>Alphaproteobacteria</taxon>
        <taxon>Caulobacterales</taxon>
        <taxon>Caulobacteraceae</taxon>
        <taxon>Brevundimonas</taxon>
    </lineage>
</organism>
<evidence type="ECO:0000256" key="2">
    <source>
        <dbReference type="ARBA" id="ARBA00022729"/>
    </source>
</evidence>
<gene>
    <name evidence="3" type="primary">phnD</name>
    <name evidence="3" type="ORF">NCTC11166_02054</name>
</gene>
<dbReference type="AlphaFoldDB" id="A0A2X1BF04"/>